<dbReference type="PIRSF" id="PIRSF005052">
    <property type="entry name" value="P-loopkin"/>
    <property type="match status" value="1"/>
</dbReference>
<sequence length="321" mass="34906">MADSPASSPTETGSASGAKRRPPLLIVTGMSGAGKSTALRALEDRGYEVVDNLPLSLLNRLLKLDTGEELQDRPVAVGIDARTRAFAPNKVVTRIKELREAGNDARVLFLDCAGGELVRRFSETRRRHPLAQDRPATDGIARERESLAPLRRWADIVIDTTEYSVHDLRRSIRQKFGGAPNAGLTLTLMSFGFARGVPRDADMMFDMRFLANPHWVETLRPLTGLDPEIGEYVAKDPSFDDAYERISGLVQSLIPAYSREGKAYLTIAIGCTGGRHRSVFVTERLAADLRASGIQPNVVHRDVFGHSEGAEAEAGGAGVTA</sequence>
<dbReference type="Proteomes" id="UP000722336">
    <property type="component" value="Unassembled WGS sequence"/>
</dbReference>
<keyword evidence="9" id="KW-1185">Reference proteome</keyword>
<reference evidence="8 9" key="1">
    <citation type="submission" date="2021-04" db="EMBL/GenBank/DDBJ databases">
        <authorList>
            <person name="Pira H."/>
            <person name="Risdian C."/>
            <person name="Wink J."/>
        </authorList>
    </citation>
    <scope>NUCLEOTIDE SEQUENCE [LARGE SCALE GENOMIC DNA]</scope>
    <source>
        <strain evidence="8 9">WHA3</strain>
    </source>
</reference>
<dbReference type="RefSeq" id="WP_218446244.1">
    <property type="nucleotide sequence ID" value="NZ_JAGSPA010000003.1"/>
</dbReference>
<dbReference type="Pfam" id="PF22740">
    <property type="entry name" value="PapZ_C"/>
    <property type="match status" value="1"/>
</dbReference>
<accession>A0ABS6SG89</accession>
<dbReference type="Pfam" id="PF03668">
    <property type="entry name" value="RapZ-like_N"/>
    <property type="match status" value="1"/>
</dbReference>
<dbReference type="EMBL" id="JAGSPA010000003">
    <property type="protein sequence ID" value="MBV7257435.1"/>
    <property type="molecule type" value="Genomic_DNA"/>
</dbReference>
<dbReference type="InterPro" id="IPR053931">
    <property type="entry name" value="RapZ_C"/>
</dbReference>
<name>A0ABS6SG89_9SPHN</name>
<dbReference type="PANTHER" id="PTHR30448:SF0">
    <property type="entry name" value="RNASE ADAPTER PROTEIN RAPZ"/>
    <property type="match status" value="1"/>
</dbReference>
<gene>
    <name evidence="8" type="primary">rapZ</name>
    <name evidence="8" type="ORF">KCG44_11625</name>
</gene>
<evidence type="ECO:0000313" key="8">
    <source>
        <dbReference type="EMBL" id="MBV7257435.1"/>
    </source>
</evidence>
<evidence type="ECO:0000256" key="5">
    <source>
        <dbReference type="SAM" id="MobiDB-lite"/>
    </source>
</evidence>
<comment type="caution">
    <text evidence="8">The sequence shown here is derived from an EMBL/GenBank/DDBJ whole genome shotgun (WGS) entry which is preliminary data.</text>
</comment>
<dbReference type="PANTHER" id="PTHR30448">
    <property type="entry name" value="RNASE ADAPTER PROTEIN RAPZ"/>
    <property type="match status" value="1"/>
</dbReference>
<protein>
    <submittedName>
        <fullName evidence="8">RNase adapter RapZ</fullName>
    </submittedName>
</protein>
<proteinExistence type="inferred from homology"/>
<evidence type="ECO:0000259" key="6">
    <source>
        <dbReference type="Pfam" id="PF03668"/>
    </source>
</evidence>
<evidence type="ECO:0000313" key="9">
    <source>
        <dbReference type="Proteomes" id="UP000722336"/>
    </source>
</evidence>
<feature type="domain" description="RapZ C-terminal" evidence="7">
    <location>
        <begin position="185"/>
        <end position="303"/>
    </location>
</feature>
<feature type="binding site" evidence="4">
    <location>
        <begin position="29"/>
        <end position="36"/>
    </location>
    <ligand>
        <name>ATP</name>
        <dbReference type="ChEBI" id="CHEBI:30616"/>
    </ligand>
</feature>
<feature type="binding site" evidence="4">
    <location>
        <begin position="80"/>
        <end position="83"/>
    </location>
    <ligand>
        <name>GTP</name>
        <dbReference type="ChEBI" id="CHEBI:37565"/>
    </ligand>
</feature>
<keyword evidence="3 4" id="KW-0342">GTP-binding</keyword>
<dbReference type="InterPro" id="IPR053930">
    <property type="entry name" value="RapZ-like_N"/>
</dbReference>
<feature type="region of interest" description="Disordered" evidence="5">
    <location>
        <begin position="1"/>
        <end position="23"/>
    </location>
</feature>
<evidence type="ECO:0000256" key="4">
    <source>
        <dbReference type="HAMAP-Rule" id="MF_00636"/>
    </source>
</evidence>
<evidence type="ECO:0000259" key="7">
    <source>
        <dbReference type="Pfam" id="PF22740"/>
    </source>
</evidence>
<organism evidence="8 9">
    <name type="scientific">Pacificimonas pallii</name>
    <dbReference type="NCBI Taxonomy" id="2827236"/>
    <lineage>
        <taxon>Bacteria</taxon>
        <taxon>Pseudomonadati</taxon>
        <taxon>Pseudomonadota</taxon>
        <taxon>Alphaproteobacteria</taxon>
        <taxon>Sphingomonadales</taxon>
        <taxon>Sphingosinicellaceae</taxon>
        <taxon>Pacificimonas</taxon>
    </lineage>
</organism>
<keyword evidence="2 4" id="KW-0067">ATP-binding</keyword>
<dbReference type="InterPro" id="IPR005337">
    <property type="entry name" value="RapZ-like"/>
</dbReference>
<dbReference type="HAMAP" id="MF_00636">
    <property type="entry name" value="RapZ_like"/>
    <property type="match status" value="1"/>
</dbReference>
<feature type="domain" description="RapZ-like N-terminal" evidence="6">
    <location>
        <begin position="24"/>
        <end position="178"/>
    </location>
</feature>
<keyword evidence="1 4" id="KW-0547">Nucleotide-binding</keyword>
<evidence type="ECO:0000256" key="2">
    <source>
        <dbReference type="ARBA" id="ARBA00022840"/>
    </source>
</evidence>
<evidence type="ECO:0000256" key="1">
    <source>
        <dbReference type="ARBA" id="ARBA00022741"/>
    </source>
</evidence>
<dbReference type="NCBIfam" id="NF003828">
    <property type="entry name" value="PRK05416.1"/>
    <property type="match status" value="1"/>
</dbReference>
<feature type="compositionally biased region" description="Polar residues" evidence="5">
    <location>
        <begin position="1"/>
        <end position="15"/>
    </location>
</feature>
<evidence type="ECO:0000256" key="3">
    <source>
        <dbReference type="ARBA" id="ARBA00023134"/>
    </source>
</evidence>